<comment type="caution">
    <text evidence="1">The sequence shown here is derived from an EMBL/GenBank/DDBJ whole genome shotgun (WGS) entry which is preliminary data.</text>
</comment>
<dbReference type="EC" id="2.4.1.173" evidence="1"/>
<protein>
    <submittedName>
        <fullName evidence="1">Sterol 3-beta-glucosyltransferase</fullName>
        <ecNumber evidence="1">2.4.1.173</ecNumber>
    </submittedName>
</protein>
<organism evidence="1 2">
    <name type="scientific">Vermiconidia calcicola</name>
    <dbReference type="NCBI Taxonomy" id="1690605"/>
    <lineage>
        <taxon>Eukaryota</taxon>
        <taxon>Fungi</taxon>
        <taxon>Dikarya</taxon>
        <taxon>Ascomycota</taxon>
        <taxon>Pezizomycotina</taxon>
        <taxon>Dothideomycetes</taxon>
        <taxon>Dothideomycetidae</taxon>
        <taxon>Mycosphaerellales</taxon>
        <taxon>Extremaceae</taxon>
        <taxon>Vermiconidia</taxon>
    </lineage>
</organism>
<reference evidence="1" key="1">
    <citation type="submission" date="2023-07" db="EMBL/GenBank/DDBJ databases">
        <title>Black Yeasts Isolated from many extreme environments.</title>
        <authorList>
            <person name="Coleine C."/>
            <person name="Stajich J.E."/>
            <person name="Selbmann L."/>
        </authorList>
    </citation>
    <scope>NUCLEOTIDE SEQUENCE</scope>
    <source>
        <strain evidence="1">CCFEE 5714</strain>
    </source>
</reference>
<accession>A0ACC3M9R6</accession>
<keyword evidence="1" id="KW-0808">Transferase</keyword>
<name>A0ACC3M9R6_9PEZI</name>
<dbReference type="EMBL" id="JAUTXU010000410">
    <property type="protein sequence ID" value="KAK3681180.1"/>
    <property type="molecule type" value="Genomic_DNA"/>
</dbReference>
<gene>
    <name evidence="1" type="primary">ATG26_2</name>
    <name evidence="1" type="ORF">LTR37_020962</name>
</gene>
<evidence type="ECO:0000313" key="2">
    <source>
        <dbReference type="Proteomes" id="UP001281147"/>
    </source>
</evidence>
<keyword evidence="1" id="KW-0328">Glycosyltransferase</keyword>
<proteinExistence type="predicted"/>
<dbReference type="Proteomes" id="UP001281147">
    <property type="component" value="Unassembled WGS sequence"/>
</dbReference>
<evidence type="ECO:0000313" key="1">
    <source>
        <dbReference type="EMBL" id="KAK3681180.1"/>
    </source>
</evidence>
<sequence length="1442" mass="161512">MASHSLSAAPTKASTSRKLSKRAERRKVSMEIPERFRGEDEGEEDDGRAEENNPEAYVQQSMYGIIAAAHSKGNLRTTLQPLSGSESESESEGNKGSKKEAQRTVRETSRERSTMAGKQGKALSPRTGRHRKNKMSESVRGMLKPVRERSDSQNPDAVSQSQYLPPKESSVAEETGRPTTAVRRDAPIMDRKLQAKARADMQCSAQSGARSSREGTPPGGLSRMKAPLALPDALAEIFHFDTPEDVISEYACWFLQSVLLQGYMYITQKHVCFYAYLQKKGDVIKSGHLAKQGKRTTRYRRYWFTLKGDVLSYYNSAAEPYFPSGTVDLRYAISADTGPEKPQDKAQDKNKDNTEFTVTTENRTYYLRADSASSAKEWVRQLQKVIFRSHNDGDSVKICLPLDNIVDVEPNPVIESAETVKIRVIDSDETFAIDEYFFTFFNNGKDALNVLSLMTQDNEAKKAAAEMAEEESALPTTRTPPLFRRSISVERSPRLSWAGGPSLPEPVRSTLSPLSAADHSSPRLSSDQVRSSTEASRTSFDRGRASFDRGRRSASVTRRASQYRSTSKSPLSPSAEESDSLEQASAGEDGKYADMSASQVLNGDRVFHGPTLRMPQPRRTVSGSTVERLRQESRESSPNSPGIERIRVQPPSRTQTEQIAMASPTEASSSESGYFNKQKSNEEKLQTADPQLPVDQPKRALATPLQHAYTFAGVVRSQGKRMSSYLSSSPKSYYEKFSGAIAGGKRHYSEANGLAPEDRVDDAEEYLDKVEHEKRFRQHFFLPDTERLRAVYYCWLHRVLPLYGKVYISDRRFCFRSLLYGTRTKLIIPYKDIVNAGKEKGFRWGYPGMVLVIRGHEELFFDFGSQGIRDDCVVTVLRGLDVTRAAVESFILTEEEKQEAQDAALEHQLLQVARKDNYGVHDHKVPRDVDQKVTGGPPMVFDDPSASVLDFRPKRSLRITCLTIGSRGDVQPYIALCKGLKAHGHRVKIATHTQFEGWVTKHGIEFANVEGDPAELMRLCVENGMFTPSFVLETNSKARGWLDELLRTTWKACQNSDLLIESPSAMAGIHIAEALGIPYFRAFGMPWTKTRAYPHAFAVPNAKMGGQYNYMTYVIFENLFWAMTMGQVNRWRRKTLNLPPTDLGKLQINKVPFLYNFSPSVVVPPLDFSDWIRVTGYWFLDEADEWTPHEELLAFIKKARDDGAKLVYIGFGSIPVSDSKQLTQQIVDAVLKADVRCIFSKGWSDHFEGEDANAPELPSALYQIRSAPHDWLFKQIDAAVHHGGAGTTGASLRAGLPTVIKPYFGDQFFFATRAEDLGVGIHLKKITVNSLGKALWLATNDDRMRTKARILGEQIRQENGVDNAINAIYRDLDYAKTLIKKRELRIGGEEDDDNNNGESWTFVDNDSDVEVMGARCTEDFNSCTHGSRQPSLGSMVLRGRVT</sequence>
<keyword evidence="2" id="KW-1185">Reference proteome</keyword>